<sequence>MFTRTGVPGVERIDVYPGGRIVIGGDVELTRPELAALVDAVVHAGFAARDHDTRPIRRPTHITDELHELADRN</sequence>
<name>A0ABV7ZRL8_9CORY</name>
<comment type="caution">
    <text evidence="1">The sequence shown here is derived from an EMBL/GenBank/DDBJ whole genome shotgun (WGS) entry which is preliminary data.</text>
</comment>
<reference evidence="2" key="1">
    <citation type="journal article" date="2019" name="Int. J. Syst. Evol. Microbiol.">
        <title>The Global Catalogue of Microorganisms (GCM) 10K type strain sequencing project: providing services to taxonomists for standard genome sequencing and annotation.</title>
        <authorList>
            <consortium name="The Broad Institute Genomics Platform"/>
            <consortium name="The Broad Institute Genome Sequencing Center for Infectious Disease"/>
            <person name="Wu L."/>
            <person name="Ma J."/>
        </authorList>
    </citation>
    <scope>NUCLEOTIDE SEQUENCE [LARGE SCALE GENOMIC DNA]</scope>
    <source>
        <strain evidence="2">CCUG 53252</strain>
    </source>
</reference>
<evidence type="ECO:0000313" key="1">
    <source>
        <dbReference type="EMBL" id="MFC3849907.1"/>
    </source>
</evidence>
<dbReference type="RefSeq" id="WP_290289101.1">
    <property type="nucleotide sequence ID" value="NZ_CP047211.1"/>
</dbReference>
<accession>A0ABV7ZRL8</accession>
<organism evidence="1 2">
    <name type="scientific">Corynebacterium hansenii</name>
    <dbReference type="NCBI Taxonomy" id="394964"/>
    <lineage>
        <taxon>Bacteria</taxon>
        <taxon>Bacillati</taxon>
        <taxon>Actinomycetota</taxon>
        <taxon>Actinomycetes</taxon>
        <taxon>Mycobacteriales</taxon>
        <taxon>Corynebacteriaceae</taxon>
        <taxon>Corynebacterium</taxon>
    </lineage>
</organism>
<dbReference type="Proteomes" id="UP001595751">
    <property type="component" value="Unassembled WGS sequence"/>
</dbReference>
<proteinExistence type="predicted"/>
<dbReference type="EMBL" id="JBHRZN010000002">
    <property type="protein sequence ID" value="MFC3849907.1"/>
    <property type="molecule type" value="Genomic_DNA"/>
</dbReference>
<protein>
    <submittedName>
        <fullName evidence="1">Uncharacterized protein</fullName>
    </submittedName>
</protein>
<evidence type="ECO:0000313" key="2">
    <source>
        <dbReference type="Proteomes" id="UP001595751"/>
    </source>
</evidence>
<keyword evidence="2" id="KW-1185">Reference proteome</keyword>
<gene>
    <name evidence="1" type="ORF">ACFORJ_06980</name>
</gene>